<dbReference type="InterPro" id="IPR020843">
    <property type="entry name" value="ER"/>
</dbReference>
<keyword evidence="1 4" id="KW-0479">Metal-binding</keyword>
<dbReference type="InterPro" id="IPR002328">
    <property type="entry name" value="ADH_Zn_CS"/>
</dbReference>
<dbReference type="PANTHER" id="PTHR43401:SF2">
    <property type="entry name" value="L-THREONINE 3-DEHYDROGENASE"/>
    <property type="match status" value="1"/>
</dbReference>
<proteinExistence type="inferred from homology"/>
<dbReference type="GO" id="GO:0016491">
    <property type="term" value="F:oxidoreductase activity"/>
    <property type="evidence" value="ECO:0007669"/>
    <property type="project" value="UniProtKB-KW"/>
</dbReference>
<feature type="domain" description="Enoyl reductase (ER)" evidence="5">
    <location>
        <begin position="9"/>
        <end position="344"/>
    </location>
</feature>
<dbReference type="PROSITE" id="PS00059">
    <property type="entry name" value="ADH_ZINC"/>
    <property type="match status" value="1"/>
</dbReference>
<dbReference type="InterPro" id="IPR011032">
    <property type="entry name" value="GroES-like_sf"/>
</dbReference>
<dbReference type="Gene3D" id="3.40.50.720">
    <property type="entry name" value="NAD(P)-binding Rossmann-like Domain"/>
    <property type="match status" value="1"/>
</dbReference>
<evidence type="ECO:0000256" key="4">
    <source>
        <dbReference type="RuleBase" id="RU361277"/>
    </source>
</evidence>
<keyword evidence="2 4" id="KW-0862">Zinc</keyword>
<dbReference type="SUPFAM" id="SSF50129">
    <property type="entry name" value="GroES-like"/>
    <property type="match status" value="2"/>
</dbReference>
<keyword evidence="3" id="KW-0560">Oxidoreductase</keyword>
<dbReference type="SUPFAM" id="SSF51735">
    <property type="entry name" value="NAD(P)-binding Rossmann-fold domains"/>
    <property type="match status" value="1"/>
</dbReference>
<evidence type="ECO:0000313" key="7">
    <source>
        <dbReference type="Proteomes" id="UP000228886"/>
    </source>
</evidence>
<reference evidence="7" key="1">
    <citation type="submission" date="2017-09" db="EMBL/GenBank/DDBJ databases">
        <title>Depth-based differentiation of microbial function through sediment-hosted aquifers and enrichment of novel symbionts in the deep terrestrial subsurface.</title>
        <authorList>
            <person name="Probst A.J."/>
            <person name="Ladd B."/>
            <person name="Jarett J.K."/>
            <person name="Geller-Mcgrath D.E."/>
            <person name="Sieber C.M.K."/>
            <person name="Emerson J.B."/>
            <person name="Anantharaman K."/>
            <person name="Thomas B.C."/>
            <person name="Malmstrom R."/>
            <person name="Stieglmeier M."/>
            <person name="Klingl A."/>
            <person name="Woyke T."/>
            <person name="Ryan C.M."/>
            <person name="Banfield J.F."/>
        </authorList>
    </citation>
    <scope>NUCLEOTIDE SEQUENCE [LARGE SCALE GENOMIC DNA]</scope>
</reference>
<evidence type="ECO:0000256" key="3">
    <source>
        <dbReference type="ARBA" id="ARBA00023002"/>
    </source>
</evidence>
<dbReference type="Proteomes" id="UP000228886">
    <property type="component" value="Unassembled WGS sequence"/>
</dbReference>
<evidence type="ECO:0000259" key="5">
    <source>
        <dbReference type="SMART" id="SM00829"/>
    </source>
</evidence>
<dbReference type="EMBL" id="PETL01000106">
    <property type="protein sequence ID" value="PIV64448.1"/>
    <property type="molecule type" value="Genomic_DNA"/>
</dbReference>
<dbReference type="InterPro" id="IPR013149">
    <property type="entry name" value="ADH-like_C"/>
</dbReference>
<comment type="cofactor">
    <cofactor evidence="4">
        <name>Zn(2+)</name>
        <dbReference type="ChEBI" id="CHEBI:29105"/>
    </cofactor>
</comment>
<dbReference type="InterPro" id="IPR036291">
    <property type="entry name" value="NAD(P)-bd_dom_sf"/>
</dbReference>
<accession>A0A2M7E9R9</accession>
<dbReference type="SMART" id="SM00829">
    <property type="entry name" value="PKS_ER"/>
    <property type="match status" value="1"/>
</dbReference>
<comment type="caution">
    <text evidence="6">The sequence shown here is derived from an EMBL/GenBank/DDBJ whole genome shotgun (WGS) entry which is preliminary data.</text>
</comment>
<sequence>MKAAFYLEPEKIEVREAKKPICHQGEILLKVSYCAICGTDVRTYLHGHKKVHPPHIIGHEIAGEIAEIGKGVKGYRVGERVTVVTSVGCGRCRWCRKGLYNLCPEGKAIGYFYPGGFAEYLLMPKKGVLQNLILKIPKNVELLEASIIEPLSCCLHGQSYLNIKKNDSVAIFGAGPIGMMHLELAKEKGASKTFLIDISEEKLKFARKYFSADRFINGDKENPAEKILSFTKNNGVDVVIVAAPAKVAQQQALKIAGKKARVSFFGGLPGNDSIIAFDSNFLHYNEISVFGSFASNRVEYVQALNLIASGKIKAKNFITHQLPLERIEEGFGLLRKGKALKVVLKI</sequence>
<evidence type="ECO:0000256" key="1">
    <source>
        <dbReference type="ARBA" id="ARBA00022723"/>
    </source>
</evidence>
<evidence type="ECO:0000313" key="6">
    <source>
        <dbReference type="EMBL" id="PIV64448.1"/>
    </source>
</evidence>
<protein>
    <submittedName>
        <fullName evidence="6">Alcohol dehydrogenase</fullName>
    </submittedName>
</protein>
<dbReference type="Pfam" id="PF08240">
    <property type="entry name" value="ADH_N"/>
    <property type="match status" value="1"/>
</dbReference>
<gene>
    <name evidence="6" type="ORF">COS11_02145</name>
</gene>
<evidence type="ECO:0000256" key="2">
    <source>
        <dbReference type="ARBA" id="ARBA00022833"/>
    </source>
</evidence>
<dbReference type="PANTHER" id="PTHR43401">
    <property type="entry name" value="L-THREONINE 3-DEHYDROGENASE"/>
    <property type="match status" value="1"/>
</dbReference>
<dbReference type="Gene3D" id="3.90.180.10">
    <property type="entry name" value="Medium-chain alcohol dehydrogenases, catalytic domain"/>
    <property type="match status" value="1"/>
</dbReference>
<dbReference type="AlphaFoldDB" id="A0A2M7E9R9"/>
<dbReference type="Pfam" id="PF00107">
    <property type="entry name" value="ADH_zinc_N"/>
    <property type="match status" value="1"/>
</dbReference>
<dbReference type="GO" id="GO:0008270">
    <property type="term" value="F:zinc ion binding"/>
    <property type="evidence" value="ECO:0007669"/>
    <property type="project" value="InterPro"/>
</dbReference>
<dbReference type="InterPro" id="IPR050129">
    <property type="entry name" value="Zn_alcohol_dh"/>
</dbReference>
<organism evidence="6 7">
    <name type="scientific">bacterium (Candidatus Ratteibacteria) CG01_land_8_20_14_3_00_40_19</name>
    <dbReference type="NCBI Taxonomy" id="2014290"/>
    <lineage>
        <taxon>Bacteria</taxon>
        <taxon>Candidatus Ratteibacteria</taxon>
    </lineage>
</organism>
<name>A0A2M7E9R9_9BACT</name>
<dbReference type="CDD" id="cd08235">
    <property type="entry name" value="iditol_2_DH_like"/>
    <property type="match status" value="1"/>
</dbReference>
<comment type="similarity">
    <text evidence="4">Belongs to the zinc-containing alcohol dehydrogenase family.</text>
</comment>
<dbReference type="InterPro" id="IPR013154">
    <property type="entry name" value="ADH-like_N"/>
</dbReference>